<gene>
    <name evidence="1" type="ORF">HHI36_000967</name>
</gene>
<protein>
    <submittedName>
        <fullName evidence="1">Uncharacterized protein</fullName>
    </submittedName>
</protein>
<dbReference type="EMBL" id="JABFTP020000185">
    <property type="protein sequence ID" value="KAL3286461.1"/>
    <property type="molecule type" value="Genomic_DNA"/>
</dbReference>
<proteinExistence type="predicted"/>
<evidence type="ECO:0000313" key="2">
    <source>
        <dbReference type="Proteomes" id="UP001516400"/>
    </source>
</evidence>
<sequence length="97" mass="11089">MKPGQLDEQPVNTVHYLGKSFNWYGGYASGWKRDQHKPSVLLSSQPIMVETMYQPVRQGHQPLGWKRGSGTYHRDHSYQGDHKKGIGWSRGYFGLLG</sequence>
<comment type="caution">
    <text evidence="1">The sequence shown here is derived from an EMBL/GenBank/DDBJ whole genome shotgun (WGS) entry which is preliminary data.</text>
</comment>
<name>A0ABD2P6N9_9CUCU</name>
<reference evidence="1 2" key="1">
    <citation type="journal article" date="2021" name="BMC Biol.">
        <title>Horizontally acquired antibacterial genes associated with adaptive radiation of ladybird beetles.</title>
        <authorList>
            <person name="Li H.S."/>
            <person name="Tang X.F."/>
            <person name="Huang Y.H."/>
            <person name="Xu Z.Y."/>
            <person name="Chen M.L."/>
            <person name="Du X.Y."/>
            <person name="Qiu B.Y."/>
            <person name="Chen P.T."/>
            <person name="Zhang W."/>
            <person name="Slipinski A."/>
            <person name="Escalona H.E."/>
            <person name="Waterhouse R.M."/>
            <person name="Zwick A."/>
            <person name="Pang H."/>
        </authorList>
    </citation>
    <scope>NUCLEOTIDE SEQUENCE [LARGE SCALE GENOMIC DNA]</scope>
    <source>
        <strain evidence="1">SYSU2018</strain>
    </source>
</reference>
<keyword evidence="2" id="KW-1185">Reference proteome</keyword>
<dbReference type="Proteomes" id="UP001516400">
    <property type="component" value="Unassembled WGS sequence"/>
</dbReference>
<accession>A0ABD2P6N9</accession>
<organism evidence="1 2">
    <name type="scientific">Cryptolaemus montrouzieri</name>
    <dbReference type="NCBI Taxonomy" id="559131"/>
    <lineage>
        <taxon>Eukaryota</taxon>
        <taxon>Metazoa</taxon>
        <taxon>Ecdysozoa</taxon>
        <taxon>Arthropoda</taxon>
        <taxon>Hexapoda</taxon>
        <taxon>Insecta</taxon>
        <taxon>Pterygota</taxon>
        <taxon>Neoptera</taxon>
        <taxon>Endopterygota</taxon>
        <taxon>Coleoptera</taxon>
        <taxon>Polyphaga</taxon>
        <taxon>Cucujiformia</taxon>
        <taxon>Coccinelloidea</taxon>
        <taxon>Coccinellidae</taxon>
        <taxon>Scymninae</taxon>
        <taxon>Scymnini</taxon>
        <taxon>Cryptolaemus</taxon>
    </lineage>
</organism>
<evidence type="ECO:0000313" key="1">
    <source>
        <dbReference type="EMBL" id="KAL3286461.1"/>
    </source>
</evidence>
<dbReference type="AlphaFoldDB" id="A0ABD2P6N9"/>